<feature type="disulfide bond" evidence="8">
    <location>
        <begin position="246"/>
        <end position="292"/>
    </location>
</feature>
<evidence type="ECO:0000256" key="1">
    <source>
        <dbReference type="ARBA" id="ARBA00022670"/>
    </source>
</evidence>
<sequence>MLRKMSTGLAWFSFSSGVLAHSLYPEITIHEIPLTKLTHSNLPTVLLSDNKFVYQPYLRPFDFEKFLSDTQPSWKSLQESLQHWAGATGVDPRVLITTLAILHPRELPSSEDVKAIANQLSQRFYYYDSSTSFILESYNAATLAIAQQLPELTNWIDWQRQYVAWFEPIASEFDIDSTQPSLATLDTMQWPWRQGYSWVPNGPHAHSGSGFPLSSIDVSYDWPQWGQPTYSVTAAHDGYVTVMSRCQVRVTNPNGWATNYYHMDGIQVGNNQWVTKDTKLGVYASQRSIALCEGGSSTGPHLHFSLLYNGRFQSLQGVRFGPYQIQTGRYSYDNDCRYSWLTDTRNQRKICLFQQVNNPAQW</sequence>
<dbReference type="PANTHER" id="PTHR21666:SF288">
    <property type="entry name" value="CELL DIVISION PROTEIN YTFB"/>
    <property type="match status" value="1"/>
</dbReference>
<dbReference type="CDD" id="cd12797">
    <property type="entry name" value="M23_peptidase"/>
    <property type="match status" value="1"/>
</dbReference>
<dbReference type="Pfam" id="PF01551">
    <property type="entry name" value="Peptidase_M23"/>
    <property type="match status" value="1"/>
</dbReference>
<keyword evidence="3" id="KW-0378">Hydrolase</keyword>
<evidence type="ECO:0000256" key="8">
    <source>
        <dbReference type="PIRSR" id="PIRSR600841-3"/>
    </source>
</evidence>
<reference evidence="11 12" key="1">
    <citation type="journal article" date="2017" name="Emerg. Infect. Dis.">
        <title>Carbapenemase VCC-1-Producing Vibrio cholerae in Coastal Waters of Germany.</title>
        <authorList>
            <person name="Hammerl J.A."/>
            <person name="Jackel C."/>
            <person name="Bortolaia V."/>
            <person name="Schwartz K."/>
            <person name="Bier N."/>
            <person name="Hendriksen R.S."/>
            <person name="Guerra B."/>
            <person name="Strauch E."/>
        </authorList>
    </citation>
    <scope>NUCLEOTIDE SEQUENCE [LARGE SCALE GENOMIC DNA]</scope>
    <source>
        <strain evidence="11 12">VN-2825</strain>
    </source>
</reference>
<feature type="disulfide bond" evidence="8">
    <location>
        <begin position="336"/>
        <end position="351"/>
    </location>
</feature>
<dbReference type="InterPro" id="IPR050570">
    <property type="entry name" value="Cell_wall_metabolism_enzyme"/>
</dbReference>
<proteinExistence type="predicted"/>
<dbReference type="GO" id="GO:0046872">
    <property type="term" value="F:metal ion binding"/>
    <property type="evidence" value="ECO:0007669"/>
    <property type="project" value="UniProtKB-KW"/>
</dbReference>
<feature type="active site" description="Proton donor/acceptor" evidence="6">
    <location>
        <position position="262"/>
    </location>
</feature>
<dbReference type="PANTHER" id="PTHR21666">
    <property type="entry name" value="PEPTIDASE-RELATED"/>
    <property type="match status" value="1"/>
</dbReference>
<evidence type="ECO:0000256" key="3">
    <source>
        <dbReference type="ARBA" id="ARBA00022801"/>
    </source>
</evidence>
<comment type="caution">
    <text evidence="11">The sequence shown here is derived from an EMBL/GenBank/DDBJ whole genome shotgun (WGS) entry which is preliminary data.</text>
</comment>
<dbReference type="SUPFAM" id="SSF51261">
    <property type="entry name" value="Duplicated hybrid motif"/>
    <property type="match status" value="1"/>
</dbReference>
<evidence type="ECO:0000256" key="2">
    <source>
        <dbReference type="ARBA" id="ARBA00022723"/>
    </source>
</evidence>
<keyword evidence="8" id="KW-1015">Disulfide bond</keyword>
<name>A0A395TKL4_VIBCL</name>
<dbReference type="GO" id="GO:0006508">
    <property type="term" value="P:proteolysis"/>
    <property type="evidence" value="ECO:0007669"/>
    <property type="project" value="UniProtKB-KW"/>
</dbReference>
<feature type="binding site" evidence="7">
    <location>
        <position position="204"/>
    </location>
    <ligand>
        <name>Zn(2+)</name>
        <dbReference type="ChEBI" id="CHEBI:29105"/>
    </ligand>
</feature>
<dbReference type="InterPro" id="IPR016047">
    <property type="entry name" value="M23ase_b-sheet_dom"/>
</dbReference>
<dbReference type="PRINTS" id="PR00933">
    <property type="entry name" value="BLYTICPTASE"/>
</dbReference>
<keyword evidence="1" id="KW-0645">Protease</keyword>
<feature type="signal peptide" evidence="9">
    <location>
        <begin position="1"/>
        <end position="20"/>
    </location>
</feature>
<evidence type="ECO:0000313" key="11">
    <source>
        <dbReference type="EMBL" id="RGP84885.1"/>
    </source>
</evidence>
<feature type="chain" id="PRO_5030071376" evidence="9">
    <location>
        <begin position="21"/>
        <end position="362"/>
    </location>
</feature>
<keyword evidence="9" id="KW-0732">Signal</keyword>
<protein>
    <submittedName>
        <fullName evidence="11">Peptidase M23</fullName>
    </submittedName>
</protein>
<dbReference type="InterPro" id="IPR011055">
    <property type="entry name" value="Dup_hybrid_motif"/>
</dbReference>
<dbReference type="EMBL" id="MCBA01000164">
    <property type="protein sequence ID" value="RGP84885.1"/>
    <property type="molecule type" value="Genomic_DNA"/>
</dbReference>
<dbReference type="Gene3D" id="2.70.70.10">
    <property type="entry name" value="Glucose Permease (Domain IIA)"/>
    <property type="match status" value="1"/>
</dbReference>
<dbReference type="GO" id="GO:0004222">
    <property type="term" value="F:metalloendopeptidase activity"/>
    <property type="evidence" value="ECO:0007669"/>
    <property type="project" value="InterPro"/>
</dbReference>
<gene>
    <name evidence="11" type="ORF">BC353_16010</name>
</gene>
<dbReference type="InterPro" id="IPR000841">
    <property type="entry name" value="Pept_M23A_Blytic"/>
</dbReference>
<keyword evidence="2 7" id="KW-0479">Metal-binding</keyword>
<keyword evidence="4 7" id="KW-0862">Zinc</keyword>
<organism evidence="11 12">
    <name type="scientific">Vibrio cholerae</name>
    <dbReference type="NCBI Taxonomy" id="666"/>
    <lineage>
        <taxon>Bacteria</taxon>
        <taxon>Pseudomonadati</taxon>
        <taxon>Pseudomonadota</taxon>
        <taxon>Gammaproteobacteria</taxon>
        <taxon>Vibrionales</taxon>
        <taxon>Vibrionaceae</taxon>
        <taxon>Vibrio</taxon>
    </lineage>
</organism>
<dbReference type="Proteomes" id="UP000266701">
    <property type="component" value="Unassembled WGS sequence"/>
</dbReference>
<keyword evidence="5" id="KW-0482">Metalloprotease</keyword>
<feature type="domain" description="M23ase beta-sheet core" evidence="10">
    <location>
        <begin position="231"/>
        <end position="311"/>
    </location>
</feature>
<comment type="cofactor">
    <cofactor evidence="7">
        <name>Zn(2+)</name>
        <dbReference type="ChEBI" id="CHEBI:29105"/>
    </cofactor>
    <text evidence="7">Binds 1 zinc ion per subunit.</text>
</comment>
<dbReference type="AlphaFoldDB" id="A0A395TKL4"/>
<evidence type="ECO:0000256" key="9">
    <source>
        <dbReference type="SAM" id="SignalP"/>
    </source>
</evidence>
<evidence type="ECO:0000256" key="7">
    <source>
        <dbReference type="PIRSR" id="PIRSR600841-2"/>
    </source>
</evidence>
<evidence type="ECO:0000259" key="10">
    <source>
        <dbReference type="Pfam" id="PF01551"/>
    </source>
</evidence>
<evidence type="ECO:0000313" key="12">
    <source>
        <dbReference type="Proteomes" id="UP000266701"/>
    </source>
</evidence>
<evidence type="ECO:0000256" key="6">
    <source>
        <dbReference type="PIRSR" id="PIRSR600841-1"/>
    </source>
</evidence>
<evidence type="ECO:0000256" key="4">
    <source>
        <dbReference type="ARBA" id="ARBA00022833"/>
    </source>
</evidence>
<feature type="binding site" evidence="7">
    <location>
        <position position="303"/>
    </location>
    <ligand>
        <name>Zn(2+)</name>
        <dbReference type="ChEBI" id="CHEBI:29105"/>
    </ligand>
</feature>
<accession>A0A395TKL4</accession>
<feature type="active site" description="Proton donor/acceptor" evidence="6">
    <location>
        <position position="301"/>
    </location>
</feature>
<evidence type="ECO:0000256" key="5">
    <source>
        <dbReference type="ARBA" id="ARBA00023049"/>
    </source>
</evidence>
<feature type="binding site" evidence="7">
    <location>
        <position position="217"/>
    </location>
    <ligand>
        <name>Zn(2+)</name>
        <dbReference type="ChEBI" id="CHEBI:29105"/>
    </ligand>
</feature>